<dbReference type="PANTHER" id="PTHR31265">
    <property type="entry name" value="OS02G0527500 PROTEIN-RELATED"/>
    <property type="match status" value="1"/>
</dbReference>
<proteinExistence type="predicted"/>
<keyword evidence="4 6" id="KW-0732">Signal</keyword>
<evidence type="ECO:0000313" key="8">
    <source>
        <dbReference type="EnsemblPlants" id="AUR62029389-RA:cds"/>
    </source>
</evidence>
<dbReference type="InterPro" id="IPR006946">
    <property type="entry name" value="DGR2-like_dom"/>
</dbReference>
<evidence type="ECO:0000256" key="5">
    <source>
        <dbReference type="ARBA" id="ARBA00023180"/>
    </source>
</evidence>
<comment type="subcellular location">
    <subcellularLocation>
        <location evidence="1">Secreted</location>
        <location evidence="1">Cell wall</location>
    </subcellularLocation>
</comment>
<feature type="chain" id="PRO_5030967898" description="DUF642 domain-containing protein" evidence="6">
    <location>
        <begin position="25"/>
        <end position="372"/>
    </location>
</feature>
<protein>
    <recommendedName>
        <fullName evidence="7">DUF642 domain-containing protein</fullName>
    </recommendedName>
</protein>
<dbReference type="PANTHER" id="PTHR31265:SF22">
    <property type="entry name" value="DUF642 DOMAIN-CONTAINING PROTEIN"/>
    <property type="match status" value="1"/>
</dbReference>
<dbReference type="InterPro" id="IPR052437">
    <property type="entry name" value="Pectin_Meth_Modulator"/>
</dbReference>
<evidence type="ECO:0000259" key="7">
    <source>
        <dbReference type="Pfam" id="PF04862"/>
    </source>
</evidence>
<dbReference type="OMA" id="GDAQNSC"/>
<feature type="domain" description="DUF642" evidence="7">
    <location>
        <begin position="202"/>
        <end position="368"/>
    </location>
</feature>
<sequence>MMASYQNLCLVMLILLISSSSYFASPVNTSPRDGLLPNGNFEEGPKPSNLDKMVIVGKYSLPKWVKKGLVQYISGGPQPGGFYFSVPRGVHAIRLGNQASISQFLRVKKGSLYSLTFSATKTCTEEEVLRVLASKETTDLPIQAMYSSDGGDTYAWAFQATSNIVNVTFYNPHVQEDPTCGPLLDAIAIKEILPLPKPIGNIVKNGDFEIGPHVFNNFSTGVLISPHSMDVVSPLPAWIVESLKPVKYVDSAHFFVPSGSAAIELTGGRESAISQIIRTIPNKHYLLTFTMGDAENGCTGPMMVEAFAAMENVVAHHESHGKGSFTHASLKFQAMSVRTRLTFWSSMYHTKVHDFGSMCGPVLDDVKVVPLY</sequence>
<feature type="domain" description="DUF642" evidence="7">
    <location>
        <begin position="34"/>
        <end position="190"/>
    </location>
</feature>
<dbReference type="Pfam" id="PF04862">
    <property type="entry name" value="DUF642"/>
    <property type="match status" value="2"/>
</dbReference>
<accession>A0A803MHD7</accession>
<dbReference type="Gramene" id="AUR62029389-RA">
    <property type="protein sequence ID" value="AUR62029389-RA:cds"/>
    <property type="gene ID" value="AUR62029389"/>
</dbReference>
<dbReference type="Gene3D" id="2.60.120.260">
    <property type="entry name" value="Galactose-binding domain-like"/>
    <property type="match status" value="1"/>
</dbReference>
<keyword evidence="9" id="KW-1185">Reference proteome</keyword>
<evidence type="ECO:0000256" key="2">
    <source>
        <dbReference type="ARBA" id="ARBA00022512"/>
    </source>
</evidence>
<keyword evidence="2" id="KW-0134">Cell wall</keyword>
<dbReference type="FunFam" id="2.60.120.260:FF:000031">
    <property type="entry name" value="DUF642 family protein"/>
    <property type="match status" value="1"/>
</dbReference>
<keyword evidence="3" id="KW-0964">Secreted</keyword>
<evidence type="ECO:0000256" key="6">
    <source>
        <dbReference type="SAM" id="SignalP"/>
    </source>
</evidence>
<evidence type="ECO:0000256" key="1">
    <source>
        <dbReference type="ARBA" id="ARBA00004191"/>
    </source>
</evidence>
<reference evidence="8" key="1">
    <citation type="journal article" date="2017" name="Nature">
        <title>The genome of Chenopodium quinoa.</title>
        <authorList>
            <person name="Jarvis D.E."/>
            <person name="Ho Y.S."/>
            <person name="Lightfoot D.J."/>
            <person name="Schmoeckel S.M."/>
            <person name="Li B."/>
            <person name="Borm T.J.A."/>
            <person name="Ohyanagi H."/>
            <person name="Mineta K."/>
            <person name="Michell C.T."/>
            <person name="Saber N."/>
            <person name="Kharbatia N.M."/>
            <person name="Rupper R.R."/>
            <person name="Sharp A.R."/>
            <person name="Dally N."/>
            <person name="Boughton B.A."/>
            <person name="Woo Y.H."/>
            <person name="Gao G."/>
            <person name="Schijlen E.G.W.M."/>
            <person name="Guo X."/>
            <person name="Momin A.A."/>
            <person name="Negrao S."/>
            <person name="Al-Babili S."/>
            <person name="Gehring C."/>
            <person name="Roessner U."/>
            <person name="Jung C."/>
            <person name="Murphy K."/>
            <person name="Arold S.T."/>
            <person name="Gojobori T."/>
            <person name="van der Linden C.G."/>
            <person name="van Loo E.N."/>
            <person name="Jellen E.N."/>
            <person name="Maughan P.J."/>
            <person name="Tester M."/>
        </authorList>
    </citation>
    <scope>NUCLEOTIDE SEQUENCE [LARGE SCALE GENOMIC DNA]</scope>
    <source>
        <strain evidence="8">cv. PI 614886</strain>
    </source>
</reference>
<evidence type="ECO:0000313" key="9">
    <source>
        <dbReference type="Proteomes" id="UP000596660"/>
    </source>
</evidence>
<reference evidence="8" key="2">
    <citation type="submission" date="2021-03" db="UniProtKB">
        <authorList>
            <consortium name="EnsemblPlants"/>
        </authorList>
    </citation>
    <scope>IDENTIFICATION</scope>
</reference>
<evidence type="ECO:0000256" key="4">
    <source>
        <dbReference type="ARBA" id="ARBA00022729"/>
    </source>
</evidence>
<dbReference type="EnsemblPlants" id="AUR62029389-RA">
    <property type="protein sequence ID" value="AUR62029389-RA:cds"/>
    <property type="gene ID" value="AUR62029389"/>
</dbReference>
<evidence type="ECO:0000256" key="3">
    <source>
        <dbReference type="ARBA" id="ARBA00022525"/>
    </source>
</evidence>
<dbReference type="AlphaFoldDB" id="A0A803MHD7"/>
<organism evidence="8 9">
    <name type="scientific">Chenopodium quinoa</name>
    <name type="common">Quinoa</name>
    <dbReference type="NCBI Taxonomy" id="63459"/>
    <lineage>
        <taxon>Eukaryota</taxon>
        <taxon>Viridiplantae</taxon>
        <taxon>Streptophyta</taxon>
        <taxon>Embryophyta</taxon>
        <taxon>Tracheophyta</taxon>
        <taxon>Spermatophyta</taxon>
        <taxon>Magnoliopsida</taxon>
        <taxon>eudicotyledons</taxon>
        <taxon>Gunneridae</taxon>
        <taxon>Pentapetalae</taxon>
        <taxon>Caryophyllales</taxon>
        <taxon>Chenopodiaceae</taxon>
        <taxon>Chenopodioideae</taxon>
        <taxon>Atripliceae</taxon>
        <taxon>Chenopodium</taxon>
    </lineage>
</organism>
<dbReference type="Proteomes" id="UP000596660">
    <property type="component" value="Unplaced"/>
</dbReference>
<name>A0A803MHD7_CHEQI</name>
<feature type="signal peptide" evidence="6">
    <location>
        <begin position="1"/>
        <end position="24"/>
    </location>
</feature>
<keyword evidence="5" id="KW-0325">Glycoprotein</keyword>